<protein>
    <recommendedName>
        <fullName evidence="3">AB hydrolase-1 domain-containing protein</fullName>
    </recommendedName>
</protein>
<dbReference type="Proteomes" id="UP000198940">
    <property type="component" value="Unassembled WGS sequence"/>
</dbReference>
<sequence length="324" mass="36602">MPQVASNYSPPLFFKSGHLSTIYSGIIRSVNGVVQKRERITLLDGDFLDLDWSEANSPTQKLVVLLHGLEGDAQRPYITGSAKILNQNGYDACAINFRSCSGEPNKLYRSYHSGATEDLIELIDHILNTRDYAEIYLKGFSLGGNLLLKYLGEGNVVPKEIKGAVAVSVPCDLHSSCRQLLSTKNILYAQRFKKNLLDKLRQKQLLFPDLISDADIKRIKTLKDFDDIYTSRAHHFTDAEDYYAKCSSLQFLPNITVPSLIINAKNDSFLSPECYPFVETEKNPHLFLETPDHGGHVGFWGKNNITYTENRALHFFDSFQKKTL</sequence>
<dbReference type="OrthoDB" id="332676at2"/>
<name>A0A1M6PV29_9FLAO</name>
<gene>
    <name evidence="4" type="ORF">SAMN04487891_101329</name>
    <name evidence="5" type="ORF">SAMN05216293_0333</name>
</gene>
<dbReference type="RefSeq" id="WP_072876171.1">
    <property type="nucleotide sequence ID" value="NZ_FOKU01000001.1"/>
</dbReference>
<dbReference type="PANTHER" id="PTHR10794:SF94">
    <property type="entry name" value="ESTERASE YHET-RELATED"/>
    <property type="match status" value="1"/>
</dbReference>
<dbReference type="Pfam" id="PF00561">
    <property type="entry name" value="Abhydrolase_1"/>
    <property type="match status" value="1"/>
</dbReference>
<feature type="active site" description="Charge relay system" evidence="2">
    <location>
        <position position="296"/>
    </location>
</feature>
<accession>A0A1M6PV29</accession>
<comment type="caution">
    <text evidence="5">The sequence shown here is derived from an EMBL/GenBank/DDBJ whole genome shotgun (WGS) entry which is preliminary data.</text>
</comment>
<evidence type="ECO:0000256" key="1">
    <source>
        <dbReference type="ARBA" id="ARBA00010884"/>
    </source>
</evidence>
<evidence type="ECO:0000313" key="6">
    <source>
        <dbReference type="Proteomes" id="UP000184031"/>
    </source>
</evidence>
<dbReference type="GO" id="GO:0034338">
    <property type="term" value="F:short-chain carboxylesterase activity"/>
    <property type="evidence" value="ECO:0007669"/>
    <property type="project" value="TreeGrafter"/>
</dbReference>
<dbReference type="InterPro" id="IPR012020">
    <property type="entry name" value="ABHD4"/>
</dbReference>
<feature type="domain" description="AB hydrolase-1" evidence="3">
    <location>
        <begin position="62"/>
        <end position="301"/>
    </location>
</feature>
<dbReference type="AlphaFoldDB" id="A0A1M6PV29"/>
<reference evidence="5 6" key="1">
    <citation type="submission" date="2016-11" db="EMBL/GenBank/DDBJ databases">
        <authorList>
            <person name="Varghese N."/>
            <person name="Submissions S."/>
        </authorList>
    </citation>
    <scope>NUCLEOTIDE SEQUENCE [LARGE SCALE GENOMIC DNA]</scope>
    <source>
        <strain evidence="5 6">CGMCC 1.12174</strain>
        <strain evidence="4 7">DSM 26351</strain>
    </source>
</reference>
<evidence type="ECO:0000313" key="5">
    <source>
        <dbReference type="EMBL" id="SHK11799.1"/>
    </source>
</evidence>
<dbReference type="InterPro" id="IPR029058">
    <property type="entry name" value="AB_hydrolase_fold"/>
</dbReference>
<organism evidence="5 6">
    <name type="scientific">Flagellimonas taeanensis</name>
    <dbReference type="NCBI Taxonomy" id="1005926"/>
    <lineage>
        <taxon>Bacteria</taxon>
        <taxon>Pseudomonadati</taxon>
        <taxon>Bacteroidota</taxon>
        <taxon>Flavobacteriia</taxon>
        <taxon>Flavobacteriales</taxon>
        <taxon>Flavobacteriaceae</taxon>
        <taxon>Flagellimonas</taxon>
    </lineage>
</organism>
<comment type="similarity">
    <text evidence="1">Belongs to the AB hydrolase superfamily. AB hydrolase 4 family.</text>
</comment>
<feature type="active site" description="Charge relay system" evidence="2">
    <location>
        <position position="267"/>
    </location>
</feature>
<dbReference type="PIRSF" id="PIRSF005211">
    <property type="entry name" value="Ab_hydro_YheT"/>
    <property type="match status" value="1"/>
</dbReference>
<dbReference type="GO" id="GO:0047372">
    <property type="term" value="F:monoacylglycerol lipase activity"/>
    <property type="evidence" value="ECO:0007669"/>
    <property type="project" value="TreeGrafter"/>
</dbReference>
<dbReference type="EMBL" id="FRAT01000001">
    <property type="protein sequence ID" value="SHK11799.1"/>
    <property type="molecule type" value="Genomic_DNA"/>
</dbReference>
<evidence type="ECO:0000313" key="4">
    <source>
        <dbReference type="EMBL" id="SFB68016.1"/>
    </source>
</evidence>
<dbReference type="EMBL" id="FOKU01000001">
    <property type="protein sequence ID" value="SFB68016.1"/>
    <property type="molecule type" value="Genomic_DNA"/>
</dbReference>
<dbReference type="InterPro" id="IPR050960">
    <property type="entry name" value="AB_hydrolase_4_sf"/>
</dbReference>
<feature type="active site" description="Charge relay system" evidence="2">
    <location>
        <position position="141"/>
    </location>
</feature>
<dbReference type="SUPFAM" id="SSF53474">
    <property type="entry name" value="alpha/beta-Hydrolases"/>
    <property type="match status" value="1"/>
</dbReference>
<dbReference type="PANTHER" id="PTHR10794">
    <property type="entry name" value="ABHYDROLASE DOMAIN-CONTAINING PROTEIN"/>
    <property type="match status" value="1"/>
</dbReference>
<evidence type="ECO:0000259" key="3">
    <source>
        <dbReference type="Pfam" id="PF00561"/>
    </source>
</evidence>
<proteinExistence type="inferred from homology"/>
<dbReference type="Gene3D" id="3.40.50.1820">
    <property type="entry name" value="alpha/beta hydrolase"/>
    <property type="match status" value="1"/>
</dbReference>
<dbReference type="InterPro" id="IPR000073">
    <property type="entry name" value="AB_hydrolase_1"/>
</dbReference>
<evidence type="ECO:0000256" key="2">
    <source>
        <dbReference type="PIRSR" id="PIRSR005211-1"/>
    </source>
</evidence>
<dbReference type="STRING" id="1055723.SAMN05216293_0333"/>
<evidence type="ECO:0000313" key="7">
    <source>
        <dbReference type="Proteomes" id="UP000198940"/>
    </source>
</evidence>
<keyword evidence="7" id="KW-1185">Reference proteome</keyword>
<dbReference type="Proteomes" id="UP000184031">
    <property type="component" value="Unassembled WGS sequence"/>
</dbReference>